<dbReference type="EMBL" id="JAUEPT010000025">
    <property type="protein sequence ID" value="KAK0442630.1"/>
    <property type="molecule type" value="Genomic_DNA"/>
</dbReference>
<evidence type="ECO:0000313" key="1">
    <source>
        <dbReference type="EMBL" id="KAK0442630.1"/>
    </source>
</evidence>
<protein>
    <submittedName>
        <fullName evidence="1">Uncharacterized protein</fullName>
    </submittedName>
</protein>
<comment type="caution">
    <text evidence="1">The sequence shown here is derived from an EMBL/GenBank/DDBJ whole genome shotgun (WGS) entry which is preliminary data.</text>
</comment>
<dbReference type="Proteomes" id="UP001175226">
    <property type="component" value="Unassembled WGS sequence"/>
</dbReference>
<name>A0AA39JH10_9AGAR</name>
<keyword evidence="2" id="KW-1185">Reference proteome</keyword>
<reference evidence="1" key="1">
    <citation type="submission" date="2023-06" db="EMBL/GenBank/DDBJ databases">
        <authorList>
            <consortium name="Lawrence Berkeley National Laboratory"/>
            <person name="Ahrendt S."/>
            <person name="Sahu N."/>
            <person name="Indic B."/>
            <person name="Wong-Bajracharya J."/>
            <person name="Merenyi Z."/>
            <person name="Ke H.-M."/>
            <person name="Monk M."/>
            <person name="Kocsube S."/>
            <person name="Drula E."/>
            <person name="Lipzen A."/>
            <person name="Balint B."/>
            <person name="Henrissat B."/>
            <person name="Andreopoulos B."/>
            <person name="Martin F.M."/>
            <person name="Harder C.B."/>
            <person name="Rigling D."/>
            <person name="Ford K.L."/>
            <person name="Foster G.D."/>
            <person name="Pangilinan J."/>
            <person name="Papanicolaou A."/>
            <person name="Barry K."/>
            <person name="LaButti K."/>
            <person name="Viragh M."/>
            <person name="Koriabine M."/>
            <person name="Yan M."/>
            <person name="Riley R."/>
            <person name="Champramary S."/>
            <person name="Plett K.L."/>
            <person name="Tsai I.J."/>
            <person name="Slot J."/>
            <person name="Sipos G."/>
            <person name="Plett J."/>
            <person name="Nagy L.G."/>
            <person name="Grigoriev I.V."/>
        </authorList>
    </citation>
    <scope>NUCLEOTIDE SEQUENCE</scope>
    <source>
        <strain evidence="1">FPL87.14</strain>
    </source>
</reference>
<sequence>MSDSRGYVGAIDGENCIHRESNPALSETRNDDDDITTSHRIFSAFFYLLPPSPSGTLGVSCVQSQLGAATVLCPAYRSQLGAAPVSRSPHRVVCPTYIDAERPFTDIEISSQAVTLGRWATRWVHSESQLRISLLQLMTNLGPANITTHIQCLAMELDTRDIPLTKALTHGAPSTSERDTPSMTSIIFDHIEKRDWRSLAVEAAFEVPFGQIFAIVSVVTLMYHITLYSLPYYIRLVSLPALPLSKLQRDVGVRYL</sequence>
<organism evidence="1 2">
    <name type="scientific">Armillaria borealis</name>
    <dbReference type="NCBI Taxonomy" id="47425"/>
    <lineage>
        <taxon>Eukaryota</taxon>
        <taxon>Fungi</taxon>
        <taxon>Dikarya</taxon>
        <taxon>Basidiomycota</taxon>
        <taxon>Agaricomycotina</taxon>
        <taxon>Agaricomycetes</taxon>
        <taxon>Agaricomycetidae</taxon>
        <taxon>Agaricales</taxon>
        <taxon>Marasmiineae</taxon>
        <taxon>Physalacriaceae</taxon>
        <taxon>Armillaria</taxon>
    </lineage>
</organism>
<gene>
    <name evidence="1" type="ORF">EV421DRAFT_1904055</name>
</gene>
<accession>A0AA39JH10</accession>
<proteinExistence type="predicted"/>
<evidence type="ECO:0000313" key="2">
    <source>
        <dbReference type="Proteomes" id="UP001175226"/>
    </source>
</evidence>
<dbReference type="AlphaFoldDB" id="A0AA39JH10"/>